<dbReference type="OrthoDB" id="10068084at2759"/>
<dbReference type="Proteomes" id="UP000515129">
    <property type="component" value="Chromosome 7"/>
</dbReference>
<evidence type="ECO:0000259" key="4">
    <source>
        <dbReference type="PROSITE" id="PS50158"/>
    </source>
</evidence>
<dbReference type="GO" id="GO:0008270">
    <property type="term" value="F:zinc ion binding"/>
    <property type="evidence" value="ECO:0007669"/>
    <property type="project" value="UniProtKB-KW"/>
</dbReference>
<reference evidence="6" key="1">
    <citation type="submission" date="2025-08" db="UniProtKB">
        <authorList>
            <consortium name="RefSeq"/>
        </authorList>
    </citation>
    <scope>IDENTIFICATION</scope>
    <source>
        <strain evidence="6">Wakin</strain>
        <tissue evidence="6">Muscle</tissue>
    </source>
</reference>
<evidence type="ECO:0000256" key="3">
    <source>
        <dbReference type="SAM" id="MobiDB-lite"/>
    </source>
</evidence>
<keyword evidence="5" id="KW-1185">Reference proteome</keyword>
<keyword evidence="1" id="KW-0479">Metal-binding</keyword>
<name>A0A6P6PRY2_CARAU</name>
<keyword evidence="1" id="KW-0862">Zinc</keyword>
<evidence type="ECO:0000256" key="2">
    <source>
        <dbReference type="SAM" id="Coils"/>
    </source>
</evidence>
<dbReference type="AlphaFoldDB" id="A0A6P6PRY2"/>
<dbReference type="GeneID" id="113106500"/>
<sequence>MEELQDCVSSKFLMLEKPELIKVCLHLKCSEPSGEGFSGQTRRALIRLAEGTLDEIEESLEEGQYAESLNELLCFIESLKKPAELKESPVTQAEIEKLRKEYAELQQTHANARRALEEQIGILEEKHQKGIEEMSVKKQVTRHEPIPEVTLRREFRVFGQIGEAGQKEKLSYTSLNNQIESGVRKGYAEAEIIEAVIRAVSPGLPLRELLEIKRDLTLSTLKTILRGHYKIDSSSDLLHRLMNISQEPKESAQSFLFRAIELREKLLWTSGDEQDGEQFSPELIQRKFLRSVETGLLNDAVKFQVKPYLSDPEIADEVLIEKIGEAANLELERQTKLKKAVTQKPLRLSEVQTVEHVFNTERYSSSEMETLGQRKETLMKDINTVRDKKKQTQSKDTDNDTAKAIEDLRANVMEMTKMFRETMEATRSQFHPPMTPLRTERRPKGCHSCQEAQKGEECRHCYRCGQDGHLSRGCRQRRPASGNGRGLLSWTPQ</sequence>
<dbReference type="RefSeq" id="XP_026124271.1">
    <property type="nucleotide sequence ID" value="XM_026268486.1"/>
</dbReference>
<dbReference type="KEGG" id="caua:113106500"/>
<proteinExistence type="predicted"/>
<feature type="region of interest" description="Disordered" evidence="3">
    <location>
        <begin position="468"/>
        <end position="493"/>
    </location>
</feature>
<dbReference type="PROSITE" id="PS50158">
    <property type="entry name" value="ZF_CCHC"/>
    <property type="match status" value="1"/>
</dbReference>
<dbReference type="GO" id="GO:0003676">
    <property type="term" value="F:nucleic acid binding"/>
    <property type="evidence" value="ECO:0007669"/>
    <property type="project" value="InterPro"/>
</dbReference>
<accession>A0A6P6PRY2</accession>
<protein>
    <submittedName>
        <fullName evidence="6">Uncharacterized protein LOC113106500</fullName>
    </submittedName>
</protein>
<feature type="coiled-coil region" evidence="2">
    <location>
        <begin position="88"/>
        <end position="133"/>
    </location>
</feature>
<evidence type="ECO:0000313" key="6">
    <source>
        <dbReference type="RefSeq" id="XP_026124271.1"/>
    </source>
</evidence>
<dbReference type="InterPro" id="IPR001878">
    <property type="entry name" value="Znf_CCHC"/>
</dbReference>
<gene>
    <name evidence="6" type="primary">LOC113106500</name>
</gene>
<keyword evidence="1" id="KW-0863">Zinc-finger</keyword>
<keyword evidence="2" id="KW-0175">Coiled coil</keyword>
<dbReference type="SMART" id="SM00343">
    <property type="entry name" value="ZnF_C2HC"/>
    <property type="match status" value="1"/>
</dbReference>
<feature type="domain" description="CCHC-type" evidence="4">
    <location>
        <begin position="461"/>
        <end position="476"/>
    </location>
</feature>
<evidence type="ECO:0000313" key="5">
    <source>
        <dbReference type="Proteomes" id="UP000515129"/>
    </source>
</evidence>
<organism evidence="5 6">
    <name type="scientific">Carassius auratus</name>
    <name type="common">Goldfish</name>
    <dbReference type="NCBI Taxonomy" id="7957"/>
    <lineage>
        <taxon>Eukaryota</taxon>
        <taxon>Metazoa</taxon>
        <taxon>Chordata</taxon>
        <taxon>Craniata</taxon>
        <taxon>Vertebrata</taxon>
        <taxon>Euteleostomi</taxon>
        <taxon>Actinopterygii</taxon>
        <taxon>Neopterygii</taxon>
        <taxon>Teleostei</taxon>
        <taxon>Ostariophysi</taxon>
        <taxon>Cypriniformes</taxon>
        <taxon>Cyprinidae</taxon>
        <taxon>Cyprininae</taxon>
        <taxon>Carassius</taxon>
    </lineage>
</organism>
<evidence type="ECO:0000256" key="1">
    <source>
        <dbReference type="PROSITE-ProRule" id="PRU00047"/>
    </source>
</evidence>